<organism evidence="2 3">
    <name type="scientific">Agaribacter marinus</name>
    <dbReference type="NCBI Taxonomy" id="1431249"/>
    <lineage>
        <taxon>Bacteria</taxon>
        <taxon>Pseudomonadati</taxon>
        <taxon>Pseudomonadota</taxon>
        <taxon>Gammaproteobacteria</taxon>
        <taxon>Alteromonadales</taxon>
        <taxon>Alteromonadaceae</taxon>
        <taxon>Agaribacter</taxon>
    </lineage>
</organism>
<reference evidence="2" key="1">
    <citation type="journal article" date="2014" name="Int. J. Syst. Evol. Microbiol.">
        <title>Complete genome sequence of Corynebacterium casei LMG S-19264T (=DSM 44701T), isolated from a smear-ripened cheese.</title>
        <authorList>
            <consortium name="US DOE Joint Genome Institute (JGI-PGF)"/>
            <person name="Walter F."/>
            <person name="Albersmeier A."/>
            <person name="Kalinowski J."/>
            <person name="Ruckert C."/>
        </authorList>
    </citation>
    <scope>NUCLEOTIDE SEQUENCE</scope>
    <source>
        <strain evidence="2">NBRC 110023</strain>
    </source>
</reference>
<dbReference type="CDD" id="cd04301">
    <property type="entry name" value="NAT_SF"/>
    <property type="match status" value="1"/>
</dbReference>
<dbReference type="PROSITE" id="PS51186">
    <property type="entry name" value="GNAT"/>
    <property type="match status" value="1"/>
</dbReference>
<name>A0AA37WH84_9ALTE</name>
<dbReference type="Proteomes" id="UP001156601">
    <property type="component" value="Unassembled WGS sequence"/>
</dbReference>
<sequence>MAIQKIQDCNWEEILNIQEEAYQQIGSEELNILKNKQEYSPSTCLVSVSKTNEVQGYLLAHPWLGKEPPKLFQALPRIYEYDCLYLHDMAVSSRFRGLGVGTNLISHLFSIAKHRQMKRIALVAVQGSSSFWANNGFEVVTGIIVDASYGNGAVLMEIVLP</sequence>
<accession>A0AA37WH84</accession>
<dbReference type="Gene3D" id="3.40.630.30">
    <property type="match status" value="1"/>
</dbReference>
<evidence type="ECO:0000313" key="2">
    <source>
        <dbReference type="EMBL" id="GLR69632.1"/>
    </source>
</evidence>
<dbReference type="GO" id="GO:0016747">
    <property type="term" value="F:acyltransferase activity, transferring groups other than amino-acyl groups"/>
    <property type="evidence" value="ECO:0007669"/>
    <property type="project" value="InterPro"/>
</dbReference>
<reference evidence="2" key="2">
    <citation type="submission" date="2023-01" db="EMBL/GenBank/DDBJ databases">
        <title>Draft genome sequence of Agaribacter marinus strain NBRC 110023.</title>
        <authorList>
            <person name="Sun Q."/>
            <person name="Mori K."/>
        </authorList>
    </citation>
    <scope>NUCLEOTIDE SEQUENCE</scope>
    <source>
        <strain evidence="2">NBRC 110023</strain>
    </source>
</reference>
<comment type="caution">
    <text evidence="2">The sequence shown here is derived from an EMBL/GenBank/DDBJ whole genome shotgun (WGS) entry which is preliminary data.</text>
</comment>
<gene>
    <name evidence="2" type="ORF">GCM10007852_05400</name>
</gene>
<dbReference type="SUPFAM" id="SSF55729">
    <property type="entry name" value="Acyl-CoA N-acyltransferases (Nat)"/>
    <property type="match status" value="1"/>
</dbReference>
<evidence type="ECO:0000259" key="1">
    <source>
        <dbReference type="PROSITE" id="PS51186"/>
    </source>
</evidence>
<keyword evidence="3" id="KW-1185">Reference proteome</keyword>
<dbReference type="EMBL" id="BSOT01000005">
    <property type="protein sequence ID" value="GLR69632.1"/>
    <property type="molecule type" value="Genomic_DNA"/>
</dbReference>
<feature type="domain" description="N-acetyltransferase" evidence="1">
    <location>
        <begin position="1"/>
        <end position="161"/>
    </location>
</feature>
<dbReference type="InterPro" id="IPR016181">
    <property type="entry name" value="Acyl_CoA_acyltransferase"/>
</dbReference>
<evidence type="ECO:0000313" key="3">
    <source>
        <dbReference type="Proteomes" id="UP001156601"/>
    </source>
</evidence>
<dbReference type="AlphaFoldDB" id="A0AA37WH84"/>
<protein>
    <submittedName>
        <fullName evidence="2">N-acetyltransferase</fullName>
    </submittedName>
</protein>
<dbReference type="RefSeq" id="WP_284215955.1">
    <property type="nucleotide sequence ID" value="NZ_BSOT01000005.1"/>
</dbReference>
<proteinExistence type="predicted"/>
<dbReference type="Pfam" id="PF00583">
    <property type="entry name" value="Acetyltransf_1"/>
    <property type="match status" value="1"/>
</dbReference>
<dbReference type="InterPro" id="IPR000182">
    <property type="entry name" value="GNAT_dom"/>
</dbReference>